<gene>
    <name evidence="2" type="ORF">CLV40_102303</name>
</gene>
<evidence type="ECO:0000313" key="3">
    <source>
        <dbReference type="Proteomes" id="UP000239203"/>
    </source>
</evidence>
<proteinExistence type="predicted"/>
<comment type="caution">
    <text evidence="2">The sequence shown here is derived from an EMBL/GenBank/DDBJ whole genome shotgun (WGS) entry which is preliminary data.</text>
</comment>
<accession>A0A2S6GYS9</accession>
<dbReference type="AlphaFoldDB" id="A0A2S6GYS9"/>
<sequence>MLCGSAEPEPTRAADSASQRPVTIRATVCAARIALSGSLIR</sequence>
<name>A0A2S6GYS9_9PSEU</name>
<evidence type="ECO:0000256" key="1">
    <source>
        <dbReference type="SAM" id="MobiDB-lite"/>
    </source>
</evidence>
<reference evidence="2 3" key="1">
    <citation type="submission" date="2018-02" db="EMBL/GenBank/DDBJ databases">
        <title>Genomic Encyclopedia of Archaeal and Bacterial Type Strains, Phase II (KMG-II): from individual species to whole genera.</title>
        <authorList>
            <person name="Goeker M."/>
        </authorList>
    </citation>
    <scope>NUCLEOTIDE SEQUENCE [LARGE SCALE GENOMIC DNA]</scope>
    <source>
        <strain evidence="2 3">YU 961-1</strain>
    </source>
</reference>
<keyword evidence="3" id="KW-1185">Reference proteome</keyword>
<organism evidence="2 3">
    <name type="scientific">Actinokineospora auranticolor</name>
    <dbReference type="NCBI Taxonomy" id="155976"/>
    <lineage>
        <taxon>Bacteria</taxon>
        <taxon>Bacillati</taxon>
        <taxon>Actinomycetota</taxon>
        <taxon>Actinomycetes</taxon>
        <taxon>Pseudonocardiales</taxon>
        <taxon>Pseudonocardiaceae</taxon>
        <taxon>Actinokineospora</taxon>
    </lineage>
</organism>
<feature type="region of interest" description="Disordered" evidence="1">
    <location>
        <begin position="1"/>
        <end position="20"/>
    </location>
</feature>
<evidence type="ECO:0000313" key="2">
    <source>
        <dbReference type="EMBL" id="PPK70389.1"/>
    </source>
</evidence>
<dbReference type="Proteomes" id="UP000239203">
    <property type="component" value="Unassembled WGS sequence"/>
</dbReference>
<dbReference type="EMBL" id="PTIX01000002">
    <property type="protein sequence ID" value="PPK70389.1"/>
    <property type="molecule type" value="Genomic_DNA"/>
</dbReference>
<protein>
    <submittedName>
        <fullName evidence="2">Uncharacterized protein</fullName>
    </submittedName>
</protein>